<dbReference type="Gene3D" id="1.10.150.50">
    <property type="entry name" value="Transcription Factor, Ets-1"/>
    <property type="match status" value="1"/>
</dbReference>
<sequence length="514" mass="56882">MCPGYCSVILNTVSIMEANSSPDLIPLLYTVTHTHAASFNSDQHLIHHLHLSNSIACSFGFFKASQGDQQCLQCPINSRTSSEGASSCVCRSGYYRTDSDPLQMPCTTVPSAPHRVISSVNETSLRLEWDPPKESGGREDVVYNIICKSCGSGRGACTRCGDNVRFVPRQLGLTEPRVHISDLLAHTQYTFEIQAVNGVSDQSPYSPQFTSVNITTNQAAPSAVSIMHQVSRAVDSITLSWSQPDQPNGVILDYELQYYEKNEAEANSSLLRSQTNTAVIRGLKPGTIYVFQVRARTVAGFGRFSGKMYFQTMTEEEYNSSLQEKLPLIIGSAAAGVVFLIAVVVLIIVCNRRGSDRTDSEYTDKLQHYTSGHMSPGMKIYIDPFTYEDPNEAVREFAKEIDVACVKIEQVIGAGDHDLYGVEFLPIIHLPLLDRSAPDFSSFSTVDDWLDAIKMAQYKENFANENLTTFEAVSQMTMDDIVRVGVTLAGHQKKIFNSIQMMRAQLNQIQSVEV</sequence>
<gene>
    <name evidence="12" type="ORF">DNTS_009140</name>
</gene>
<evidence type="ECO:0000313" key="13">
    <source>
        <dbReference type="Proteomes" id="UP000316079"/>
    </source>
</evidence>
<dbReference type="Pfam" id="PF07699">
    <property type="entry name" value="Ephrin_rec_like"/>
    <property type="match status" value="1"/>
</dbReference>
<evidence type="ECO:0000256" key="6">
    <source>
        <dbReference type="ARBA" id="ARBA00022989"/>
    </source>
</evidence>
<dbReference type="CDD" id="cd00063">
    <property type="entry name" value="FN3"/>
    <property type="match status" value="2"/>
</dbReference>
<keyword evidence="2 9" id="KW-0812">Transmembrane</keyword>
<feature type="transmembrane region" description="Helical" evidence="9">
    <location>
        <begin position="328"/>
        <end position="350"/>
    </location>
</feature>
<reference evidence="12 13" key="1">
    <citation type="journal article" date="2019" name="Sci. Data">
        <title>Hybrid genome assembly and annotation of Danionella translucida.</title>
        <authorList>
            <person name="Kadobianskyi M."/>
            <person name="Schulze L."/>
            <person name="Schuelke M."/>
            <person name="Judkewitz B."/>
        </authorList>
    </citation>
    <scope>NUCLEOTIDE SEQUENCE [LARGE SCALE GENOMIC DNA]</scope>
    <source>
        <strain evidence="12 13">Bolton</strain>
    </source>
</reference>
<dbReference type="AlphaFoldDB" id="A0A553QAT3"/>
<feature type="domain" description="Fibronectin type-III" evidence="11">
    <location>
        <begin position="220"/>
        <end position="317"/>
    </location>
</feature>
<dbReference type="FunFam" id="1.10.150.50:FF:000001">
    <property type="entry name" value="Ephrin type-A receptor 5"/>
    <property type="match status" value="1"/>
</dbReference>
<feature type="domain" description="Fibronectin type-III" evidence="11">
    <location>
        <begin position="109"/>
        <end position="219"/>
    </location>
</feature>
<keyword evidence="8" id="KW-0675">Receptor</keyword>
<feature type="domain" description="SAM" evidence="10">
    <location>
        <begin position="441"/>
        <end position="505"/>
    </location>
</feature>
<dbReference type="InterPro" id="IPR009030">
    <property type="entry name" value="Growth_fac_rcpt_cys_sf"/>
</dbReference>
<evidence type="ECO:0000256" key="1">
    <source>
        <dbReference type="ARBA" id="ARBA00004167"/>
    </source>
</evidence>
<comment type="subcellular location">
    <subcellularLocation>
        <location evidence="1">Membrane</location>
        <topology evidence="1">Single-pass membrane protein</topology>
    </subcellularLocation>
</comment>
<dbReference type="FunFam" id="2.60.40.10:FF:000041">
    <property type="entry name" value="ephrin type-A receptor 3"/>
    <property type="match status" value="1"/>
</dbReference>
<keyword evidence="4" id="KW-0547">Nucleotide-binding</keyword>
<dbReference type="InterPro" id="IPR011641">
    <property type="entry name" value="Tyr-kin_ephrin_A/B_rcpt-like"/>
</dbReference>
<dbReference type="PANTHER" id="PTHR46877">
    <property type="entry name" value="EPH RECEPTOR A5"/>
    <property type="match status" value="1"/>
</dbReference>
<dbReference type="SUPFAM" id="SSF49265">
    <property type="entry name" value="Fibronectin type III"/>
    <property type="match status" value="1"/>
</dbReference>
<name>A0A553QAT3_9TELE</name>
<dbReference type="InterPro" id="IPR027936">
    <property type="entry name" value="Eph_TM"/>
</dbReference>
<dbReference type="SUPFAM" id="SSF47769">
    <property type="entry name" value="SAM/Pointed domain"/>
    <property type="match status" value="1"/>
</dbReference>
<dbReference type="FunFam" id="2.10.50.10:FF:000001">
    <property type="entry name" value="Ephrin type-A receptor 5"/>
    <property type="match status" value="1"/>
</dbReference>
<evidence type="ECO:0000256" key="7">
    <source>
        <dbReference type="ARBA" id="ARBA00023136"/>
    </source>
</evidence>
<dbReference type="InterPro" id="IPR013761">
    <property type="entry name" value="SAM/pointed_sf"/>
</dbReference>
<protein>
    <recommendedName>
        <fullName evidence="14">EPH receptor B2</fullName>
    </recommendedName>
</protein>
<dbReference type="Gene3D" id="2.10.50.10">
    <property type="entry name" value="Tumor Necrosis Factor Receptor, subunit A, domain 2"/>
    <property type="match status" value="1"/>
</dbReference>
<dbReference type="Gene3D" id="3.30.200.20">
    <property type="entry name" value="Phosphorylase Kinase, domain 1"/>
    <property type="match status" value="1"/>
</dbReference>
<dbReference type="STRING" id="623744.A0A553QAT3"/>
<evidence type="ECO:0008006" key="14">
    <source>
        <dbReference type="Google" id="ProtNLM"/>
    </source>
</evidence>
<dbReference type="InterPro" id="IPR036116">
    <property type="entry name" value="FN3_sf"/>
</dbReference>
<dbReference type="PANTHER" id="PTHR46877:SF11">
    <property type="entry name" value="EPHRIN TYPE-B RECEPTOR 2"/>
    <property type="match status" value="1"/>
</dbReference>
<dbReference type="GO" id="GO:0007411">
    <property type="term" value="P:axon guidance"/>
    <property type="evidence" value="ECO:0007669"/>
    <property type="project" value="TreeGrafter"/>
</dbReference>
<dbReference type="SMART" id="SM00454">
    <property type="entry name" value="SAM"/>
    <property type="match status" value="1"/>
</dbReference>
<dbReference type="FunFam" id="2.60.40.10:FF:000110">
    <property type="entry name" value="Ephrin type-B receptor 2"/>
    <property type="match status" value="1"/>
</dbReference>
<dbReference type="Gene3D" id="2.60.40.10">
    <property type="entry name" value="Immunoglobulins"/>
    <property type="match status" value="2"/>
</dbReference>
<dbReference type="GO" id="GO:0005886">
    <property type="term" value="C:plasma membrane"/>
    <property type="evidence" value="ECO:0007669"/>
    <property type="project" value="TreeGrafter"/>
</dbReference>
<dbReference type="GO" id="GO:0005005">
    <property type="term" value="F:transmembrane-ephrin receptor activity"/>
    <property type="evidence" value="ECO:0007669"/>
    <property type="project" value="TreeGrafter"/>
</dbReference>
<evidence type="ECO:0000313" key="12">
    <source>
        <dbReference type="EMBL" id="TRY87041.1"/>
    </source>
</evidence>
<dbReference type="PROSITE" id="PS50853">
    <property type="entry name" value="FN3"/>
    <property type="match status" value="2"/>
</dbReference>
<dbReference type="EMBL" id="SRMA01026163">
    <property type="protein sequence ID" value="TRY87041.1"/>
    <property type="molecule type" value="Genomic_DNA"/>
</dbReference>
<keyword evidence="7 9" id="KW-0472">Membrane</keyword>
<dbReference type="Proteomes" id="UP000316079">
    <property type="component" value="Unassembled WGS sequence"/>
</dbReference>
<comment type="caution">
    <text evidence="12">The sequence shown here is derived from an EMBL/GenBank/DDBJ whole genome shotgun (WGS) entry which is preliminary data.</text>
</comment>
<accession>A0A553QAT3</accession>
<dbReference type="Pfam" id="PF00041">
    <property type="entry name" value="fn3"/>
    <property type="match status" value="2"/>
</dbReference>
<dbReference type="SUPFAM" id="SSF57184">
    <property type="entry name" value="Growth factor receptor domain"/>
    <property type="match status" value="1"/>
</dbReference>
<dbReference type="Pfam" id="PF00536">
    <property type="entry name" value="SAM_1"/>
    <property type="match status" value="1"/>
</dbReference>
<evidence type="ECO:0000259" key="11">
    <source>
        <dbReference type="PROSITE" id="PS50853"/>
    </source>
</evidence>
<evidence type="ECO:0000256" key="9">
    <source>
        <dbReference type="SAM" id="Phobius"/>
    </source>
</evidence>
<organism evidence="12 13">
    <name type="scientific">Danionella cerebrum</name>
    <dbReference type="NCBI Taxonomy" id="2873325"/>
    <lineage>
        <taxon>Eukaryota</taxon>
        <taxon>Metazoa</taxon>
        <taxon>Chordata</taxon>
        <taxon>Craniata</taxon>
        <taxon>Vertebrata</taxon>
        <taxon>Euteleostomi</taxon>
        <taxon>Actinopterygii</taxon>
        <taxon>Neopterygii</taxon>
        <taxon>Teleostei</taxon>
        <taxon>Ostariophysi</taxon>
        <taxon>Cypriniformes</taxon>
        <taxon>Danionidae</taxon>
        <taxon>Danioninae</taxon>
        <taxon>Danionella</taxon>
    </lineage>
</organism>
<keyword evidence="5" id="KW-0067">ATP-binding</keyword>
<dbReference type="InterPro" id="IPR013783">
    <property type="entry name" value="Ig-like_fold"/>
</dbReference>
<dbReference type="Pfam" id="PF14575">
    <property type="entry name" value="EphA2_TM"/>
    <property type="match status" value="1"/>
</dbReference>
<evidence type="ECO:0000256" key="5">
    <source>
        <dbReference type="ARBA" id="ARBA00022840"/>
    </source>
</evidence>
<evidence type="ECO:0000256" key="8">
    <source>
        <dbReference type="ARBA" id="ARBA00023170"/>
    </source>
</evidence>
<dbReference type="InterPro" id="IPR003961">
    <property type="entry name" value="FN3_dom"/>
</dbReference>
<dbReference type="SMART" id="SM00060">
    <property type="entry name" value="FN3"/>
    <property type="match status" value="2"/>
</dbReference>
<dbReference type="GO" id="GO:0030425">
    <property type="term" value="C:dendrite"/>
    <property type="evidence" value="ECO:0007669"/>
    <property type="project" value="TreeGrafter"/>
</dbReference>
<evidence type="ECO:0000256" key="4">
    <source>
        <dbReference type="ARBA" id="ARBA00022741"/>
    </source>
</evidence>
<proteinExistence type="predicted"/>
<dbReference type="OrthoDB" id="4062651at2759"/>
<keyword evidence="13" id="KW-1185">Reference proteome</keyword>
<dbReference type="InterPro" id="IPR050449">
    <property type="entry name" value="Ephrin_rcpt_TKs"/>
</dbReference>
<keyword evidence="6 9" id="KW-1133">Transmembrane helix</keyword>
<evidence type="ECO:0000256" key="3">
    <source>
        <dbReference type="ARBA" id="ARBA00022737"/>
    </source>
</evidence>
<dbReference type="PRINTS" id="PR00014">
    <property type="entry name" value="FNTYPEIII"/>
</dbReference>
<dbReference type="InterPro" id="IPR001660">
    <property type="entry name" value="SAM"/>
</dbReference>
<evidence type="ECO:0000256" key="2">
    <source>
        <dbReference type="ARBA" id="ARBA00022692"/>
    </source>
</evidence>
<keyword evidence="3" id="KW-0677">Repeat</keyword>
<dbReference type="PROSITE" id="PS50105">
    <property type="entry name" value="SAM_DOMAIN"/>
    <property type="match status" value="1"/>
</dbReference>
<evidence type="ECO:0000259" key="10">
    <source>
        <dbReference type="PROSITE" id="PS50105"/>
    </source>
</evidence>
<dbReference type="GO" id="GO:0005524">
    <property type="term" value="F:ATP binding"/>
    <property type="evidence" value="ECO:0007669"/>
    <property type="project" value="UniProtKB-KW"/>
</dbReference>